<dbReference type="InterPro" id="IPR009014">
    <property type="entry name" value="Transketo_C/PFOR_II"/>
</dbReference>
<feature type="domain" description="Transketolase-like C-terminal" evidence="1">
    <location>
        <begin position="53"/>
        <end position="190"/>
    </location>
</feature>
<dbReference type="RefSeq" id="WP_407657618.1">
    <property type="nucleotide sequence ID" value="NZ_SMKR01000071.1"/>
</dbReference>
<dbReference type="InterPro" id="IPR055152">
    <property type="entry name" value="Transketolase-like_C_2"/>
</dbReference>
<dbReference type="Gene3D" id="3.40.50.920">
    <property type="match status" value="1"/>
</dbReference>
<sequence length="238" mass="26503">HIVKDGLRRMYGYGLEKDTPYGEDVFYYLTVYNEPVPQPAEPENLDVEGLLKGMYRFSEYETAEGDDVPRVQLLASGVALPWVRKAQEILAEEYSVAADIWSVTSWNELRRDAVAAEEHNLLHPDEPEQVPFVTEQLKDTKGPVVAVSDFMRSVQDQISRWVPNDYTSLGTDGWGLADTRAAARRHFHVDAESVVVATLEILAKRGDVKPEVAAEAARKYRIDDPTAVAGVKQEGAGA</sequence>
<comment type="caution">
    <text evidence="2">The sequence shown here is derived from an EMBL/GenBank/DDBJ whole genome shotgun (WGS) entry which is preliminary data.</text>
</comment>
<dbReference type="EMBL" id="SMKR01000071">
    <property type="protein sequence ID" value="TDD23593.1"/>
    <property type="molecule type" value="Genomic_DNA"/>
</dbReference>
<proteinExistence type="predicted"/>
<dbReference type="Proteomes" id="UP000295172">
    <property type="component" value="Unassembled WGS sequence"/>
</dbReference>
<dbReference type="PANTHER" id="PTHR43825:SF3">
    <property type="entry name" value="PYRUVATE DEHYDROGENASE E1 COMPONENT"/>
    <property type="match status" value="1"/>
</dbReference>
<dbReference type="AlphaFoldDB" id="A0A4R4X0A5"/>
<feature type="non-terminal residue" evidence="2">
    <location>
        <position position="1"/>
    </location>
</feature>
<reference evidence="2 3" key="1">
    <citation type="submission" date="2019-02" db="EMBL/GenBank/DDBJ databases">
        <title>Draft genome sequences of novel Actinobacteria.</title>
        <authorList>
            <person name="Sahin N."/>
            <person name="Ay H."/>
            <person name="Saygin H."/>
        </authorList>
    </citation>
    <scope>NUCLEOTIDE SEQUENCE [LARGE SCALE GENOMIC DNA]</scope>
    <source>
        <strain evidence="2 3">16K104</strain>
    </source>
</reference>
<dbReference type="InterPro" id="IPR051157">
    <property type="entry name" value="PDH/Transketolase"/>
</dbReference>
<evidence type="ECO:0000259" key="1">
    <source>
        <dbReference type="Pfam" id="PF22613"/>
    </source>
</evidence>
<keyword evidence="3" id="KW-1185">Reference proteome</keyword>
<evidence type="ECO:0000313" key="3">
    <source>
        <dbReference type="Proteomes" id="UP000295172"/>
    </source>
</evidence>
<dbReference type="PANTHER" id="PTHR43825">
    <property type="entry name" value="PYRUVATE DEHYDROGENASE E1 COMPONENT"/>
    <property type="match status" value="1"/>
</dbReference>
<evidence type="ECO:0000313" key="2">
    <source>
        <dbReference type="EMBL" id="TDD23593.1"/>
    </source>
</evidence>
<accession>A0A4R4X0A5</accession>
<organism evidence="2 3">
    <name type="scientific">Kribbella turkmenica</name>
    <dbReference type="NCBI Taxonomy" id="2530375"/>
    <lineage>
        <taxon>Bacteria</taxon>
        <taxon>Bacillati</taxon>
        <taxon>Actinomycetota</taxon>
        <taxon>Actinomycetes</taxon>
        <taxon>Propionibacteriales</taxon>
        <taxon>Kribbellaceae</taxon>
        <taxon>Kribbella</taxon>
    </lineage>
</organism>
<gene>
    <name evidence="2" type="ORF">E1218_17545</name>
</gene>
<keyword evidence="2" id="KW-0670">Pyruvate</keyword>
<name>A0A4R4X0A5_9ACTN</name>
<protein>
    <submittedName>
        <fullName evidence="2">Pyruvate dehydrogenase (Acetyl-transferring), homodimeric type</fullName>
    </submittedName>
</protein>
<dbReference type="SUPFAM" id="SSF52922">
    <property type="entry name" value="TK C-terminal domain-like"/>
    <property type="match status" value="1"/>
</dbReference>
<dbReference type="Gene3D" id="3.40.50.970">
    <property type="match status" value="1"/>
</dbReference>
<dbReference type="Pfam" id="PF22613">
    <property type="entry name" value="Transketolase_C_1"/>
    <property type="match status" value="1"/>
</dbReference>